<organism evidence="13 14">
    <name type="scientific">Gryllotalpicola daejeonensis</name>
    <dbReference type="NCBI Taxonomy" id="993087"/>
    <lineage>
        <taxon>Bacteria</taxon>
        <taxon>Bacillati</taxon>
        <taxon>Actinomycetota</taxon>
        <taxon>Actinomycetes</taxon>
        <taxon>Micrococcales</taxon>
        <taxon>Microbacteriaceae</taxon>
        <taxon>Gryllotalpicola</taxon>
    </lineage>
</organism>
<evidence type="ECO:0000256" key="3">
    <source>
        <dbReference type="ARBA" id="ARBA00022448"/>
    </source>
</evidence>
<feature type="compositionally biased region" description="Basic and acidic residues" evidence="11">
    <location>
        <begin position="8"/>
        <end position="19"/>
    </location>
</feature>
<evidence type="ECO:0000256" key="5">
    <source>
        <dbReference type="ARBA" id="ARBA00022597"/>
    </source>
</evidence>
<keyword evidence="3 9" id="KW-0813">Transport</keyword>
<gene>
    <name evidence="13" type="ORF">GCM10022286_24810</name>
</gene>
<dbReference type="InterPro" id="IPR000515">
    <property type="entry name" value="MetI-like"/>
</dbReference>
<feature type="transmembrane region" description="Helical" evidence="9">
    <location>
        <begin position="324"/>
        <end position="350"/>
    </location>
</feature>
<dbReference type="RefSeq" id="WP_344792110.1">
    <property type="nucleotide sequence ID" value="NZ_BAABBV010000001.1"/>
</dbReference>
<keyword evidence="5 10" id="KW-0762">Sugar transport</keyword>
<dbReference type="PANTHER" id="PTHR47314:SF1">
    <property type="entry name" value="MALTOSE_MALTODEXTRIN TRANSPORT SYSTEM PERMEASE PROTEIN MALF"/>
    <property type="match status" value="1"/>
</dbReference>
<evidence type="ECO:0000256" key="4">
    <source>
        <dbReference type="ARBA" id="ARBA00022475"/>
    </source>
</evidence>
<protein>
    <recommendedName>
        <fullName evidence="10">Maltose/maltodextrin transport system permease protein</fullName>
    </recommendedName>
</protein>
<feature type="transmembrane region" description="Helical" evidence="9">
    <location>
        <begin position="276"/>
        <end position="297"/>
    </location>
</feature>
<dbReference type="Gene3D" id="1.10.3720.10">
    <property type="entry name" value="MetI-like"/>
    <property type="match status" value="1"/>
</dbReference>
<evidence type="ECO:0000256" key="6">
    <source>
        <dbReference type="ARBA" id="ARBA00022692"/>
    </source>
</evidence>
<reference evidence="13" key="2">
    <citation type="submission" date="2023-12" db="EMBL/GenBank/DDBJ databases">
        <authorList>
            <person name="Sun Q."/>
            <person name="Inoue M."/>
        </authorList>
    </citation>
    <scope>NUCLEOTIDE SEQUENCE</scope>
    <source>
        <strain evidence="13">JCM 17590</strain>
    </source>
</reference>
<feature type="transmembrane region" description="Helical" evidence="9">
    <location>
        <begin position="116"/>
        <end position="133"/>
    </location>
</feature>
<keyword evidence="6 9" id="KW-0812">Transmembrane</keyword>
<feature type="transmembrane region" description="Helical" evidence="9">
    <location>
        <begin position="237"/>
        <end position="264"/>
    </location>
</feature>
<evidence type="ECO:0000256" key="10">
    <source>
        <dbReference type="RuleBase" id="RU367050"/>
    </source>
</evidence>
<keyword evidence="8 9" id="KW-0472">Membrane</keyword>
<evidence type="ECO:0000313" key="13">
    <source>
        <dbReference type="EMBL" id="GAA4163802.1"/>
    </source>
</evidence>
<comment type="function">
    <text evidence="10">Part of the ABC transporter complex MalEFGK involved in maltose/maltodextrin import. Probably responsible for the translocation of the substrate across the membrane.</text>
</comment>
<evidence type="ECO:0000256" key="11">
    <source>
        <dbReference type="SAM" id="MobiDB-lite"/>
    </source>
</evidence>
<dbReference type="PANTHER" id="PTHR47314">
    <property type="entry name" value="MALTOSE/MALTODEXTRIN TRANSPORT SYSTEM PERMEASE PROTEIN MALF"/>
    <property type="match status" value="1"/>
</dbReference>
<dbReference type="Proteomes" id="UP001415169">
    <property type="component" value="Unassembled WGS sequence"/>
</dbReference>
<evidence type="ECO:0000256" key="9">
    <source>
        <dbReference type="RuleBase" id="RU363032"/>
    </source>
</evidence>
<evidence type="ECO:0000256" key="7">
    <source>
        <dbReference type="ARBA" id="ARBA00022989"/>
    </source>
</evidence>
<keyword evidence="14" id="KW-1185">Reference proteome</keyword>
<proteinExistence type="inferred from homology"/>
<sequence length="472" mass="51782">MTQTVVAERADTPRGDTRPSPRGAADTGLIAAFRYGDLLTRGSAVVMGLGNLARRQYAKGAMFLIVEIGFLVLFVTKGLGQLAGLGNLGPVTKGGQHWDADGNFVNVNPTNSVARLLYGIAWVFVVAAFLLLWSTAVRSAYRAQVLAETTGRAPSLRDDARELGDERAHQSLLALPVVGIVVFTILPLVFMISMAFTTFDKNHPVAFNWAGLSNFVTVLSPSGSAAAGVDLGLFLRVLAWTLVWAVLATFLNFFLGMGIAMLILRRGTRLKNMWRALFSMSIAVPQFVSLLVINQMLQDQGIVNQMLKSWGLIDHSLPFFTDAWWARGTVVLVNLWIGIPFTIMQITGVLQNVPGELYEAARLDGANWWQLYRNVTLPYVFFVLTPYLIVTFTANINNFNVIYLLSNGAPTRVGDSAGQTDLLITWLYKLTVDQGNYNVGAVIGIMTFIVLGVTALITYRNTGSYKNEEELQ</sequence>
<feature type="transmembrane region" description="Helical" evidence="9">
    <location>
        <begin position="61"/>
        <end position="80"/>
    </location>
</feature>
<dbReference type="Pfam" id="PF00528">
    <property type="entry name" value="BPD_transp_1"/>
    <property type="match status" value="1"/>
</dbReference>
<feature type="region of interest" description="Disordered" evidence="11">
    <location>
        <begin position="1"/>
        <end position="23"/>
    </location>
</feature>
<reference evidence="13" key="1">
    <citation type="journal article" date="2014" name="Int. J. Syst. Evol. Microbiol.">
        <title>Complete genome of a new Firmicutes species belonging to the dominant human colonic microbiota ('Ruminococcus bicirculans') reveals two chromosomes and a selective capacity to utilize plant glucans.</title>
        <authorList>
            <consortium name="NISC Comparative Sequencing Program"/>
            <person name="Wegmann U."/>
            <person name="Louis P."/>
            <person name="Goesmann A."/>
            <person name="Henrissat B."/>
            <person name="Duncan S.H."/>
            <person name="Flint H.J."/>
        </authorList>
    </citation>
    <scope>NUCLEOTIDE SEQUENCE</scope>
    <source>
        <strain evidence="13">JCM 17590</strain>
    </source>
</reference>
<accession>A0ABP7ZMM5</accession>
<comment type="similarity">
    <text evidence="2 10">Belongs to the binding-protein-dependent transport system permease family. MalFG subfamily.</text>
</comment>
<feature type="transmembrane region" description="Helical" evidence="9">
    <location>
        <begin position="437"/>
        <end position="459"/>
    </location>
</feature>
<evidence type="ECO:0000256" key="8">
    <source>
        <dbReference type="ARBA" id="ARBA00023136"/>
    </source>
</evidence>
<dbReference type="InterPro" id="IPR035906">
    <property type="entry name" value="MetI-like_sf"/>
</dbReference>
<comment type="caution">
    <text evidence="13">The sequence shown here is derived from an EMBL/GenBank/DDBJ whole genome shotgun (WGS) entry which is preliminary data.</text>
</comment>
<dbReference type="PROSITE" id="PS50928">
    <property type="entry name" value="ABC_TM1"/>
    <property type="match status" value="1"/>
</dbReference>
<feature type="domain" description="ABC transmembrane type-1" evidence="12">
    <location>
        <begin position="238"/>
        <end position="458"/>
    </location>
</feature>
<feature type="transmembrane region" description="Helical" evidence="9">
    <location>
        <begin position="172"/>
        <end position="196"/>
    </location>
</feature>
<dbReference type="SUPFAM" id="SSF161098">
    <property type="entry name" value="MetI-like"/>
    <property type="match status" value="1"/>
</dbReference>
<dbReference type="CDD" id="cd06261">
    <property type="entry name" value="TM_PBP2"/>
    <property type="match status" value="1"/>
</dbReference>
<dbReference type="EMBL" id="BAABBV010000001">
    <property type="protein sequence ID" value="GAA4163802.1"/>
    <property type="molecule type" value="Genomic_DNA"/>
</dbReference>
<comment type="subcellular location">
    <subcellularLocation>
        <location evidence="1 9">Cell membrane</location>
        <topology evidence="1 9">Multi-pass membrane protein</topology>
    </subcellularLocation>
</comment>
<keyword evidence="7 9" id="KW-1133">Transmembrane helix</keyword>
<feature type="transmembrane region" description="Helical" evidence="9">
    <location>
        <begin position="371"/>
        <end position="390"/>
    </location>
</feature>
<evidence type="ECO:0000313" key="14">
    <source>
        <dbReference type="Proteomes" id="UP001415169"/>
    </source>
</evidence>
<name>A0ABP7ZMM5_9MICO</name>
<evidence type="ECO:0000256" key="2">
    <source>
        <dbReference type="ARBA" id="ARBA00009047"/>
    </source>
</evidence>
<evidence type="ECO:0000259" key="12">
    <source>
        <dbReference type="PROSITE" id="PS50928"/>
    </source>
</evidence>
<keyword evidence="4 10" id="KW-1003">Cell membrane</keyword>
<evidence type="ECO:0000256" key="1">
    <source>
        <dbReference type="ARBA" id="ARBA00004651"/>
    </source>
</evidence>